<dbReference type="KEGG" id="msil:METEAL_14520"/>
<feature type="compositionally biased region" description="Basic and acidic residues" evidence="1">
    <location>
        <begin position="754"/>
        <end position="764"/>
    </location>
</feature>
<dbReference type="Proteomes" id="UP001238179">
    <property type="component" value="Chromosome"/>
</dbReference>
<dbReference type="SUPFAM" id="SSF48403">
    <property type="entry name" value="Ankyrin repeat"/>
    <property type="match status" value="1"/>
</dbReference>
<evidence type="ECO:0008006" key="4">
    <source>
        <dbReference type="Google" id="ProtNLM"/>
    </source>
</evidence>
<evidence type="ECO:0000313" key="3">
    <source>
        <dbReference type="Proteomes" id="UP001238179"/>
    </source>
</evidence>
<dbReference type="Pfam" id="PF00023">
    <property type="entry name" value="Ank"/>
    <property type="match status" value="1"/>
</dbReference>
<dbReference type="RefSeq" id="WP_316415191.1">
    <property type="nucleotide sequence ID" value="NZ_AP027080.1"/>
</dbReference>
<evidence type="ECO:0000313" key="2">
    <source>
        <dbReference type="EMBL" id="BDU72278.1"/>
    </source>
</evidence>
<dbReference type="EMBL" id="AP027080">
    <property type="protein sequence ID" value="BDU72278.1"/>
    <property type="molecule type" value="Genomic_DNA"/>
</dbReference>
<organism evidence="2 3">
    <name type="scientific">Mesoterricola silvestris</name>
    <dbReference type="NCBI Taxonomy" id="2927979"/>
    <lineage>
        <taxon>Bacteria</taxon>
        <taxon>Pseudomonadati</taxon>
        <taxon>Acidobacteriota</taxon>
        <taxon>Holophagae</taxon>
        <taxon>Holophagales</taxon>
        <taxon>Holophagaceae</taxon>
        <taxon>Mesoterricola</taxon>
    </lineage>
</organism>
<accession>A0AA48KB88</accession>
<dbReference type="Gene3D" id="1.25.40.20">
    <property type="entry name" value="Ankyrin repeat-containing domain"/>
    <property type="match status" value="1"/>
</dbReference>
<dbReference type="AlphaFoldDB" id="A0AA48KB88"/>
<dbReference type="InterPro" id="IPR036770">
    <property type="entry name" value="Ankyrin_rpt-contain_sf"/>
</dbReference>
<feature type="region of interest" description="Disordered" evidence="1">
    <location>
        <begin position="754"/>
        <end position="773"/>
    </location>
</feature>
<keyword evidence="3" id="KW-1185">Reference proteome</keyword>
<dbReference type="InterPro" id="IPR002110">
    <property type="entry name" value="Ankyrin_rpt"/>
</dbReference>
<protein>
    <recommendedName>
        <fullName evidence="4">Ankyrin repeat domain-containing protein</fullName>
    </recommendedName>
</protein>
<proteinExistence type="predicted"/>
<gene>
    <name evidence="2" type="ORF">METEAL_14520</name>
</gene>
<evidence type="ECO:0000256" key="1">
    <source>
        <dbReference type="SAM" id="MobiDB-lite"/>
    </source>
</evidence>
<name>A0AA48KB88_9BACT</name>
<reference evidence="3" key="1">
    <citation type="journal article" date="2023" name="Int. J. Syst. Evol. Microbiol.">
        <title>Mesoterricola silvestris gen. nov., sp. nov., Mesoterricola sediminis sp. nov., Geothrix oryzae sp. nov., Geothrix edaphica sp. nov., Geothrix rubra sp. nov., and Geothrix limicola sp. nov., six novel members of Acidobacteriota isolated from soils.</title>
        <authorList>
            <person name="Itoh H."/>
            <person name="Sugisawa Y."/>
            <person name="Mise K."/>
            <person name="Xu Z."/>
            <person name="Kuniyasu M."/>
            <person name="Ushijima N."/>
            <person name="Kawano K."/>
            <person name="Kobayashi E."/>
            <person name="Shiratori Y."/>
            <person name="Masuda Y."/>
            <person name="Senoo K."/>
        </authorList>
    </citation>
    <scope>NUCLEOTIDE SEQUENCE [LARGE SCALE GENOMIC DNA]</scope>
    <source>
        <strain evidence="3">W79</strain>
    </source>
</reference>
<sequence length="799" mass="87423">MVFIGSVRGFGHPRVLGLWILAASGVLGLPGAAEVPTEQAYDLYLHTHPEHLRLSPLWGMAALRSGVLANFRFFGRYTSVPDPRFPPFPRASPYDCPQDALSGVVQRLFPSPDGINLVHNERDLDPIGEIAREEKAGRGLGLRKILALLDATAHYRELLRAAGGPRPPHDPAGLDYREAVYRILDWDGAAKEAHRGRQLRAYDELRRAFAHLAQRAVLEESGDTAGHYPPDILEMALLAYAWRTADSADGLYRALGDSEHGLGLLRQPAPGSPRIVFNEAYYHAQLPEFLARASGAGGGVPPGEAVAFLLGSRTFETPVPDLLPYATALCGPRPYPDCGETSLRNFLLIVLRRGEVLAPANLAAVRANLRRDPRDGVREAKEVQDGLDRFLQNHGELARQGTTAARNAWSDLLVGLNGKDDPIPVTYVEPGGFNLKGTGVTNMLNLIGHLFPDGGLTARWPEGHRDRCEEIGRRLDRLCELFSRPGFFLDWTVGSGRVLRSEFPTITFSINDSPQFQWSFPQRHFTLEALPRPRGSWPDKVAPGTANFYGDALRFRLGAHQPAGTPGPPPPHTLFALDLRSPAVAKEAVIRLLQSKDPAQVPTAMALFHRSIPMDYYVLSDIARAVYPKALIGDRRGFQVPPLMERPQDVKDRLLLEAMERFNPELSCFMIDQGADVNLRDPASGYRMVQLAAGAARNPLPMWDFDFKVLTKLIARGVDLEAKDGPQGRTALGHAVQGRVEGVGILLRAGADPLARDGSGKTPREGLSPASPTYPLVQKLLRGAEEAALARAGAHPEAK</sequence>